<dbReference type="InterPro" id="IPR041588">
    <property type="entry name" value="Integrase_H2C2"/>
</dbReference>
<dbReference type="InterPro" id="IPR000477">
    <property type="entry name" value="RT_dom"/>
</dbReference>
<dbReference type="InterPro" id="IPR012337">
    <property type="entry name" value="RNaseH-like_sf"/>
</dbReference>
<feature type="compositionally biased region" description="Polar residues" evidence="15">
    <location>
        <begin position="1"/>
        <end position="13"/>
    </location>
</feature>
<dbReference type="InterPro" id="IPR043502">
    <property type="entry name" value="DNA/RNA_pol_sf"/>
</dbReference>
<organism evidence="17 18">
    <name type="scientific">Solanum tuberosum</name>
    <name type="common">Potato</name>
    <dbReference type="NCBI Taxonomy" id="4113"/>
    <lineage>
        <taxon>Eukaryota</taxon>
        <taxon>Viridiplantae</taxon>
        <taxon>Streptophyta</taxon>
        <taxon>Embryophyta</taxon>
        <taxon>Tracheophyta</taxon>
        <taxon>Spermatophyta</taxon>
        <taxon>Magnoliopsida</taxon>
        <taxon>eudicotyledons</taxon>
        <taxon>Gunneridae</taxon>
        <taxon>Pentapetalae</taxon>
        <taxon>asterids</taxon>
        <taxon>lamiids</taxon>
        <taxon>Solanales</taxon>
        <taxon>Solanaceae</taxon>
        <taxon>Solanoideae</taxon>
        <taxon>Solaneae</taxon>
        <taxon>Solanum</taxon>
    </lineage>
</organism>
<dbReference type="EMBL" id="JAIVGD010000018">
    <property type="protein sequence ID" value="KAH0754899.1"/>
    <property type="molecule type" value="Genomic_DNA"/>
</dbReference>
<evidence type="ECO:0000256" key="15">
    <source>
        <dbReference type="SAM" id="MobiDB-lite"/>
    </source>
</evidence>
<dbReference type="Gene3D" id="3.30.70.270">
    <property type="match status" value="1"/>
</dbReference>
<evidence type="ECO:0000259" key="16">
    <source>
        <dbReference type="PROSITE" id="PS50994"/>
    </source>
</evidence>
<keyword evidence="5" id="KW-0479">Metal-binding</keyword>
<dbReference type="Pfam" id="PF24626">
    <property type="entry name" value="SH3_Tf2-1"/>
    <property type="match status" value="1"/>
</dbReference>
<reference evidence="17 18" key="1">
    <citation type="journal article" date="2021" name="bioRxiv">
        <title>Chromosome-scale and haplotype-resolved genome assembly of a tetraploid potato cultivar.</title>
        <authorList>
            <person name="Sun H."/>
            <person name="Jiao W.-B."/>
            <person name="Krause K."/>
            <person name="Campoy J.A."/>
            <person name="Goel M."/>
            <person name="Folz-Donahue K."/>
            <person name="Kukat C."/>
            <person name="Huettel B."/>
            <person name="Schneeberger K."/>
        </authorList>
    </citation>
    <scope>NUCLEOTIDE SEQUENCE [LARGE SCALE GENOMIC DNA]</scope>
    <source>
        <strain evidence="17">SolTubOtavaFocal</strain>
        <tissue evidence="17">Leaves</tissue>
    </source>
</reference>
<evidence type="ECO:0000256" key="12">
    <source>
        <dbReference type="ARBA" id="ARBA00022932"/>
    </source>
</evidence>
<evidence type="ECO:0000256" key="1">
    <source>
        <dbReference type="ARBA" id="ARBA00022670"/>
    </source>
</evidence>
<dbReference type="PROSITE" id="PS50994">
    <property type="entry name" value="INTEGRASE"/>
    <property type="match status" value="1"/>
</dbReference>
<feature type="compositionally biased region" description="Basic and acidic residues" evidence="15">
    <location>
        <begin position="14"/>
        <end position="23"/>
    </location>
</feature>
<dbReference type="Pfam" id="PF17921">
    <property type="entry name" value="Integrase_H2C2"/>
    <property type="match status" value="1"/>
</dbReference>
<keyword evidence="8" id="KW-0378">Hydrolase</keyword>
<keyword evidence="6" id="KW-0064">Aspartyl protease</keyword>
<keyword evidence="10" id="KW-0229">DNA integration</keyword>
<dbReference type="CDD" id="cd00303">
    <property type="entry name" value="retropepsin_like"/>
    <property type="match status" value="1"/>
</dbReference>
<evidence type="ECO:0000256" key="11">
    <source>
        <dbReference type="ARBA" id="ARBA00022918"/>
    </source>
</evidence>
<evidence type="ECO:0000256" key="4">
    <source>
        <dbReference type="ARBA" id="ARBA00022722"/>
    </source>
</evidence>
<feature type="domain" description="Integrase catalytic" evidence="16">
    <location>
        <begin position="687"/>
        <end position="775"/>
    </location>
</feature>
<dbReference type="InterPro" id="IPR021109">
    <property type="entry name" value="Peptidase_aspartic_dom_sf"/>
</dbReference>
<accession>A0ABQ7UUL2</accession>
<evidence type="ECO:0000256" key="9">
    <source>
        <dbReference type="ARBA" id="ARBA00022842"/>
    </source>
</evidence>
<keyword evidence="7" id="KW-0255">Endonuclease</keyword>
<evidence type="ECO:0000256" key="13">
    <source>
        <dbReference type="ARBA" id="ARBA00023125"/>
    </source>
</evidence>
<dbReference type="PANTHER" id="PTHR37984">
    <property type="entry name" value="PROTEIN CBG26694"/>
    <property type="match status" value="1"/>
</dbReference>
<evidence type="ECO:0000256" key="10">
    <source>
        <dbReference type="ARBA" id="ARBA00022908"/>
    </source>
</evidence>
<dbReference type="Gene3D" id="3.10.10.10">
    <property type="entry name" value="HIV Type 1 Reverse Transcriptase, subunit A, domain 1"/>
    <property type="match status" value="2"/>
</dbReference>
<dbReference type="InterPro" id="IPR036397">
    <property type="entry name" value="RNaseH_sf"/>
</dbReference>
<protein>
    <recommendedName>
        <fullName evidence="16">Integrase catalytic domain-containing protein</fullName>
    </recommendedName>
</protein>
<dbReference type="CDD" id="cd01647">
    <property type="entry name" value="RT_LTR"/>
    <property type="match status" value="1"/>
</dbReference>
<dbReference type="Pfam" id="PF08284">
    <property type="entry name" value="RVP_2"/>
    <property type="match status" value="1"/>
</dbReference>
<dbReference type="Pfam" id="PF00078">
    <property type="entry name" value="RVT_1"/>
    <property type="match status" value="1"/>
</dbReference>
<sequence>MLSQVVTNQAGQQRENRQEVADTSRVREFLRMNPPSFTSSSVIEETKKFIEELQKVFEIMHVADAERVELAAYQMKGVAIIWFDQWKKNQAEGALLVSWVMFEEAFLGRFFPRELREAKSTQLSRYAPEMVADMRSRMNLFISRLSRLSSKECKTAMLIGDMDIARLMIHVQQVEEDKPRDRKVFKNKGAKTSENEFGHAPISKNRGEYNSQNLRAKPAYSQGSMAQGGSKPLACAKCGRSHSGMCCDGSTAQSSSVAPPDRAVSRGGTLGADGGGNHLFAITSRQEQEDSPNVVTGMTQVFNFDVYVLLDPGASFSFVTPYVAMNFDVFPENLSEPFSVCTPVGESILAERVYCDCTISVNHKSTMVDLVELDMVDFDVILGMDRLYACYVSIDCRTRVFKFQFPNELVIEWKISSAVPKVPVVKEFPEVFPDDLPGVPLVREIDFGIDILFDTRPISIPPYRMAPADLKELKEQLKDLLEKGFIRPSVSLWGAPVLFGATCFSKIDIRSGYHQLRVRECDIPKTAFRTRYGHSEFLVMSFSLINASVAFMDLMNRVFKPYLDMFVIVFIDDILIYSRNGEDHASHLRIVLQTLKDRELYAKFSKWGDGVLRYQGRLCVPRVDELQERIMEEAHSSRYFIHPGSTKMYRDLREVYWWSSMKKSIAEFVAKCPNCQQVKVEHQRPDDRGAQFTAQFRKSFQKGLGSKVNLSTAFHLQTDGQAERTIQTLKDMLRACVIDFKGNLDDHLPLIEFSYNNSYHSSIQMAPYEALFGIRCRSPIGWFEVGEAGLIGPDLVHEAMEKVKVIQERLKTAQSRQKSYTDVWRRDLEFEVDDWVYLKVSPMKGVMRFGKKGKLSPRYIGPYRISKRIGNVAYELELPQELALVNPILDRQVCKLRTKEVASVKVLWRNQFVEKTTREDEEDMKKRYPHLFEFRGIPN</sequence>
<dbReference type="InterPro" id="IPR043128">
    <property type="entry name" value="Rev_trsase/Diguanyl_cyclase"/>
</dbReference>
<evidence type="ECO:0000256" key="6">
    <source>
        <dbReference type="ARBA" id="ARBA00022750"/>
    </source>
</evidence>
<evidence type="ECO:0000256" key="5">
    <source>
        <dbReference type="ARBA" id="ARBA00022723"/>
    </source>
</evidence>
<evidence type="ECO:0000256" key="2">
    <source>
        <dbReference type="ARBA" id="ARBA00022679"/>
    </source>
</evidence>
<dbReference type="Proteomes" id="UP000826656">
    <property type="component" value="Unassembled WGS sequence"/>
</dbReference>
<name>A0ABQ7UUL2_SOLTU</name>
<keyword evidence="4" id="KW-0540">Nuclease</keyword>
<keyword evidence="18" id="KW-1185">Reference proteome</keyword>
<feature type="region of interest" description="Disordered" evidence="15">
    <location>
        <begin position="249"/>
        <end position="270"/>
    </location>
</feature>
<dbReference type="SUPFAM" id="SSF56672">
    <property type="entry name" value="DNA/RNA polymerases"/>
    <property type="match status" value="1"/>
</dbReference>
<keyword evidence="1" id="KW-0645">Protease</keyword>
<proteinExistence type="predicted"/>
<evidence type="ECO:0000313" key="18">
    <source>
        <dbReference type="Proteomes" id="UP000826656"/>
    </source>
</evidence>
<keyword evidence="12" id="KW-0239">DNA-directed DNA polymerase</keyword>
<dbReference type="PANTHER" id="PTHR37984:SF5">
    <property type="entry name" value="PROTEIN NYNRIN-LIKE"/>
    <property type="match status" value="1"/>
</dbReference>
<dbReference type="InterPro" id="IPR056924">
    <property type="entry name" value="SH3_Tf2-1"/>
</dbReference>
<dbReference type="Gene3D" id="2.40.70.10">
    <property type="entry name" value="Acid Proteases"/>
    <property type="match status" value="1"/>
</dbReference>
<keyword evidence="3" id="KW-0548">Nucleotidyltransferase</keyword>
<dbReference type="SUPFAM" id="SSF53098">
    <property type="entry name" value="Ribonuclease H-like"/>
    <property type="match status" value="1"/>
</dbReference>
<keyword evidence="13" id="KW-0238">DNA-binding</keyword>
<dbReference type="InterPro" id="IPR050951">
    <property type="entry name" value="Retrovirus_Pol_polyprotein"/>
</dbReference>
<evidence type="ECO:0000256" key="3">
    <source>
        <dbReference type="ARBA" id="ARBA00022695"/>
    </source>
</evidence>
<keyword evidence="9" id="KW-0460">Magnesium</keyword>
<gene>
    <name evidence="17" type="ORF">KY290_025169</name>
</gene>
<evidence type="ECO:0000313" key="17">
    <source>
        <dbReference type="EMBL" id="KAH0754899.1"/>
    </source>
</evidence>
<comment type="caution">
    <text evidence="17">The sequence shown here is derived from an EMBL/GenBank/DDBJ whole genome shotgun (WGS) entry which is preliminary data.</text>
</comment>
<evidence type="ECO:0000256" key="7">
    <source>
        <dbReference type="ARBA" id="ARBA00022759"/>
    </source>
</evidence>
<keyword evidence="11" id="KW-0695">RNA-directed DNA polymerase</keyword>
<evidence type="ECO:0000256" key="14">
    <source>
        <dbReference type="ARBA" id="ARBA00023172"/>
    </source>
</evidence>
<evidence type="ECO:0000256" key="8">
    <source>
        <dbReference type="ARBA" id="ARBA00022801"/>
    </source>
</evidence>
<dbReference type="Gene3D" id="3.30.420.10">
    <property type="entry name" value="Ribonuclease H-like superfamily/Ribonuclease H"/>
    <property type="match status" value="1"/>
</dbReference>
<keyword evidence="14" id="KW-0233">DNA recombination</keyword>
<feature type="region of interest" description="Disordered" evidence="15">
    <location>
        <begin position="1"/>
        <end position="23"/>
    </location>
</feature>
<dbReference type="InterPro" id="IPR001584">
    <property type="entry name" value="Integrase_cat-core"/>
</dbReference>
<keyword evidence="2" id="KW-0808">Transferase</keyword>